<dbReference type="SUPFAM" id="SSF51161">
    <property type="entry name" value="Trimeric LpxA-like enzymes"/>
    <property type="match status" value="1"/>
</dbReference>
<evidence type="ECO:0000313" key="8">
    <source>
        <dbReference type="Proteomes" id="UP000257479"/>
    </source>
</evidence>
<comment type="catalytic activity">
    <reaction evidence="6">
        <text>L-serine + acetyl-CoA = O-acetyl-L-serine + CoA</text>
        <dbReference type="Rhea" id="RHEA:24560"/>
        <dbReference type="ChEBI" id="CHEBI:33384"/>
        <dbReference type="ChEBI" id="CHEBI:57287"/>
        <dbReference type="ChEBI" id="CHEBI:57288"/>
        <dbReference type="ChEBI" id="CHEBI:58340"/>
        <dbReference type="EC" id="2.3.1.30"/>
    </reaction>
</comment>
<evidence type="ECO:0000256" key="2">
    <source>
        <dbReference type="ARBA" id="ARBA00018522"/>
    </source>
</evidence>
<dbReference type="GO" id="GO:0006535">
    <property type="term" value="P:cysteine biosynthetic process from serine"/>
    <property type="evidence" value="ECO:0007669"/>
    <property type="project" value="InterPro"/>
</dbReference>
<protein>
    <recommendedName>
        <fullName evidence="2 6">Serine acetyltransferase</fullName>
        <ecNumber evidence="6">2.3.1.30</ecNumber>
    </recommendedName>
</protein>
<dbReference type="InterPro" id="IPR005881">
    <property type="entry name" value="Ser_O-AcTrfase"/>
</dbReference>
<evidence type="ECO:0000256" key="5">
    <source>
        <dbReference type="ARBA" id="ARBA00023315"/>
    </source>
</evidence>
<keyword evidence="5 6" id="KW-0012">Acyltransferase</keyword>
<dbReference type="Pfam" id="PF00132">
    <property type="entry name" value="Hexapep"/>
    <property type="match status" value="1"/>
</dbReference>
<gene>
    <name evidence="7" type="ORF">DCP95_15040</name>
</gene>
<dbReference type="EC" id="2.3.1.30" evidence="6"/>
<evidence type="ECO:0000256" key="4">
    <source>
        <dbReference type="ARBA" id="ARBA00022737"/>
    </source>
</evidence>
<dbReference type="PIRSF" id="PIRSF000441">
    <property type="entry name" value="CysE"/>
    <property type="match status" value="1"/>
</dbReference>
<dbReference type="Proteomes" id="UP000257479">
    <property type="component" value="Unassembled WGS sequence"/>
</dbReference>
<evidence type="ECO:0000256" key="3">
    <source>
        <dbReference type="ARBA" id="ARBA00022679"/>
    </source>
</evidence>
<evidence type="ECO:0000256" key="6">
    <source>
        <dbReference type="PIRNR" id="PIRNR000441"/>
    </source>
</evidence>
<dbReference type="CDD" id="cd03354">
    <property type="entry name" value="LbH_SAT"/>
    <property type="match status" value="1"/>
</dbReference>
<dbReference type="Gene3D" id="2.160.10.10">
    <property type="entry name" value="Hexapeptide repeat proteins"/>
    <property type="match status" value="1"/>
</dbReference>
<organism evidence="7 8">
    <name type="scientific">Microbacterium ginsengisoli</name>
    <dbReference type="NCBI Taxonomy" id="400772"/>
    <lineage>
        <taxon>Bacteria</taxon>
        <taxon>Bacillati</taxon>
        <taxon>Actinomycetota</taxon>
        <taxon>Actinomycetes</taxon>
        <taxon>Micrococcales</taxon>
        <taxon>Microbacteriaceae</taxon>
        <taxon>Microbacterium</taxon>
    </lineage>
</organism>
<evidence type="ECO:0000313" key="7">
    <source>
        <dbReference type="EMBL" id="HAN25864.1"/>
    </source>
</evidence>
<accession>A0A3C1KHL9</accession>
<sequence>MNEETRSALRSDADRFRQGLGNSIWRIGIVALNNPGLLCVLLYRFQEAAVKKARWRQARFLRTVNHFLTGADLLPGSKIGGGLIIQHPNGIVIGAGATIGEHATVLQQVTVGEKLSSNHSEHAYPRIGDRCVLGAGAKILGGISIGDDVRIGANAVVLHDLPNSVSAVGIPARVA</sequence>
<dbReference type="GO" id="GO:0009001">
    <property type="term" value="F:serine O-acetyltransferase activity"/>
    <property type="evidence" value="ECO:0007669"/>
    <property type="project" value="UniProtKB-EC"/>
</dbReference>
<comment type="caution">
    <text evidence="7">The sequence shown here is derived from an EMBL/GenBank/DDBJ whole genome shotgun (WGS) entry which is preliminary data.</text>
</comment>
<keyword evidence="3 6" id="KW-0808">Transferase</keyword>
<comment type="similarity">
    <text evidence="1 6">Belongs to the transferase hexapeptide repeat family.</text>
</comment>
<dbReference type="OrthoDB" id="2643438at2"/>
<dbReference type="EMBL" id="DMNG01000264">
    <property type="protein sequence ID" value="HAN25864.1"/>
    <property type="molecule type" value="Genomic_DNA"/>
</dbReference>
<proteinExistence type="inferred from homology"/>
<reference evidence="7 8" key="1">
    <citation type="journal article" date="2018" name="Nat. Biotechnol.">
        <title>A standardized bacterial taxonomy based on genome phylogeny substantially revises the tree of life.</title>
        <authorList>
            <person name="Parks D.H."/>
            <person name="Chuvochina M."/>
            <person name="Waite D.W."/>
            <person name="Rinke C."/>
            <person name="Skarshewski A."/>
            <person name="Chaumeil P.A."/>
            <person name="Hugenholtz P."/>
        </authorList>
    </citation>
    <scope>NUCLEOTIDE SEQUENCE [LARGE SCALE GENOMIC DNA]</scope>
    <source>
        <strain evidence="7">UBA9152</strain>
    </source>
</reference>
<dbReference type="InterPro" id="IPR045304">
    <property type="entry name" value="LbH_SAT"/>
</dbReference>
<dbReference type="RefSeq" id="WP_084603779.1">
    <property type="nucleotide sequence ID" value="NZ_JYIY01000056.1"/>
</dbReference>
<dbReference type="GO" id="GO:0005737">
    <property type="term" value="C:cytoplasm"/>
    <property type="evidence" value="ECO:0007669"/>
    <property type="project" value="InterPro"/>
</dbReference>
<dbReference type="PROSITE" id="PS00101">
    <property type="entry name" value="HEXAPEP_TRANSFERASES"/>
    <property type="match status" value="1"/>
</dbReference>
<keyword evidence="4" id="KW-0677">Repeat</keyword>
<dbReference type="AlphaFoldDB" id="A0A3C1KHL9"/>
<dbReference type="InterPro" id="IPR011004">
    <property type="entry name" value="Trimer_LpxA-like_sf"/>
</dbReference>
<name>A0A3C1KHL9_9MICO</name>
<evidence type="ECO:0000256" key="1">
    <source>
        <dbReference type="ARBA" id="ARBA00007274"/>
    </source>
</evidence>
<dbReference type="PANTHER" id="PTHR42811">
    <property type="entry name" value="SERINE ACETYLTRANSFERASE"/>
    <property type="match status" value="1"/>
</dbReference>
<dbReference type="InterPro" id="IPR001451">
    <property type="entry name" value="Hexapep"/>
</dbReference>
<dbReference type="InterPro" id="IPR018357">
    <property type="entry name" value="Hexapep_transf_CS"/>
</dbReference>